<organism evidence="1 2">
    <name type="scientific">Hallella multisaccharivorax DSM 17128</name>
    <dbReference type="NCBI Taxonomy" id="688246"/>
    <lineage>
        <taxon>Bacteria</taxon>
        <taxon>Pseudomonadati</taxon>
        <taxon>Bacteroidota</taxon>
        <taxon>Bacteroidia</taxon>
        <taxon>Bacteroidales</taxon>
        <taxon>Prevotellaceae</taxon>
        <taxon>Hallella</taxon>
    </lineage>
</organism>
<protein>
    <submittedName>
        <fullName evidence="1">Uncharacterized protein</fullName>
    </submittedName>
</protein>
<dbReference type="EMBL" id="GL945017">
    <property type="protein sequence ID" value="EGN57027.1"/>
    <property type="molecule type" value="Genomic_DNA"/>
</dbReference>
<evidence type="ECO:0000313" key="1">
    <source>
        <dbReference type="EMBL" id="EGN57027.1"/>
    </source>
</evidence>
<keyword evidence="2" id="KW-1185">Reference proteome</keyword>
<evidence type="ECO:0000313" key="2">
    <source>
        <dbReference type="Proteomes" id="UP000002772"/>
    </source>
</evidence>
<proteinExistence type="predicted"/>
<dbReference type="STRING" id="688246.Premu_1617"/>
<dbReference type="AlphaFoldDB" id="F8NCJ1"/>
<dbReference type="HOGENOM" id="CLU_2701711_0_0_10"/>
<accession>F8NCJ1</accession>
<gene>
    <name evidence="1" type="ORF">Premu_1617</name>
</gene>
<sequence>MDNLFLFTLSRIAFCSSVHKNFFLTSIPFVRVQMRCFQKQLQVIIEFLPRYTEKPHEFTLRHGYIETSAKLFL</sequence>
<dbReference type="Proteomes" id="UP000002772">
    <property type="component" value="Unassembled WGS sequence"/>
</dbReference>
<reference evidence="2" key="1">
    <citation type="journal article" date="2011" name="Stand. Genomic Sci.">
        <title>Non-contiguous finished genome sequence of the opportunistic oral pathogen Prevotella multisaccharivorax type strain (PPPA20).</title>
        <authorList>
            <person name="Pati A."/>
            <person name="Gronow S."/>
            <person name="Lu M."/>
            <person name="Lapidus A."/>
            <person name="Nolan M."/>
            <person name="Lucas S."/>
            <person name="Hammon N."/>
            <person name="Deshpande S."/>
            <person name="Cheng J.F."/>
            <person name="Tapia R."/>
            <person name="Han C."/>
            <person name="Goodwin L."/>
            <person name="Pitluck S."/>
            <person name="Liolios K."/>
            <person name="Pagani I."/>
            <person name="Mavromatis K."/>
            <person name="Mikhailova N."/>
            <person name="Huntemann M."/>
            <person name="Chen A."/>
            <person name="Palaniappan K."/>
            <person name="Land M."/>
            <person name="Hauser L."/>
            <person name="Detter J.C."/>
            <person name="Brambilla E.M."/>
            <person name="Rohde M."/>
            <person name="Goker M."/>
            <person name="Woyke T."/>
            <person name="Bristow J."/>
            <person name="Eisen J.A."/>
            <person name="Markowitz V."/>
            <person name="Hugenholtz P."/>
            <person name="Kyrpides N.C."/>
            <person name="Klenk H.P."/>
            <person name="Ivanova N."/>
        </authorList>
    </citation>
    <scope>NUCLEOTIDE SEQUENCE [LARGE SCALE GENOMIC DNA]</scope>
    <source>
        <strain evidence="2">DSM 17128</strain>
    </source>
</reference>
<name>F8NCJ1_9BACT</name>